<dbReference type="EMBL" id="CP015079">
    <property type="protein sequence ID" value="ANH38153.1"/>
    <property type="molecule type" value="Genomic_DNA"/>
</dbReference>
<feature type="transmembrane region" description="Helical" evidence="1">
    <location>
        <begin position="62"/>
        <end position="80"/>
    </location>
</feature>
<evidence type="ECO:0000313" key="3">
    <source>
        <dbReference type="Proteomes" id="UP000077868"/>
    </source>
</evidence>
<dbReference type="STRING" id="1300347.I601_1722"/>
<accession>A0A1A9GKP4</accession>
<dbReference type="RefSeq" id="WP_068108222.1">
    <property type="nucleotide sequence ID" value="NZ_CP015079.1"/>
</dbReference>
<protein>
    <recommendedName>
        <fullName evidence="4">DUF4235 domain-containing protein</fullName>
    </recommendedName>
</protein>
<keyword evidence="3" id="KW-1185">Reference proteome</keyword>
<dbReference type="Pfam" id="PF14019">
    <property type="entry name" value="DUF4235"/>
    <property type="match status" value="1"/>
</dbReference>
<gene>
    <name evidence="2" type="ORF">I601_1722</name>
</gene>
<reference evidence="2 3" key="1">
    <citation type="submission" date="2016-03" db="EMBL/GenBank/DDBJ databases">
        <title>Complete genome sequence of a soil Actinobacterium, Nocardioides dokdonensis FR1436.</title>
        <authorList>
            <person name="Kwon S.-K."/>
            <person name="Kim K."/>
            <person name="Kim J.F."/>
        </authorList>
    </citation>
    <scope>NUCLEOTIDE SEQUENCE [LARGE SCALE GENOMIC DNA]</scope>
    <source>
        <strain evidence="2 3">FR1436</strain>
    </source>
</reference>
<dbReference type="InterPro" id="IPR025329">
    <property type="entry name" value="DUF4235"/>
</dbReference>
<keyword evidence="1" id="KW-0812">Transmembrane</keyword>
<organism evidence="2 3">
    <name type="scientific">Nocardioides dokdonensis FR1436</name>
    <dbReference type="NCBI Taxonomy" id="1300347"/>
    <lineage>
        <taxon>Bacteria</taxon>
        <taxon>Bacillati</taxon>
        <taxon>Actinomycetota</taxon>
        <taxon>Actinomycetes</taxon>
        <taxon>Propionibacteriales</taxon>
        <taxon>Nocardioidaceae</taxon>
        <taxon>Nocardioides</taxon>
    </lineage>
</organism>
<dbReference type="AlphaFoldDB" id="A0A1A9GKP4"/>
<keyword evidence="1" id="KW-0472">Membrane</keyword>
<dbReference type="Proteomes" id="UP000077868">
    <property type="component" value="Chromosome"/>
</dbReference>
<feature type="transmembrane region" description="Helical" evidence="1">
    <location>
        <begin position="12"/>
        <end position="34"/>
    </location>
</feature>
<dbReference type="PATRIC" id="fig|1300347.3.peg.1721"/>
<sequence>MRHEERTSTSAKLLYRPIGLTSSIVAGIAAGQVFKQVWKRVSAGEGADAPRALESEYSMKEVLAAAAVQGAIFAVVKALVDRGGARAFQRATGEWPGD</sequence>
<proteinExistence type="predicted"/>
<evidence type="ECO:0008006" key="4">
    <source>
        <dbReference type="Google" id="ProtNLM"/>
    </source>
</evidence>
<dbReference type="KEGG" id="ndk:I601_1722"/>
<keyword evidence="1" id="KW-1133">Transmembrane helix</keyword>
<evidence type="ECO:0000256" key="1">
    <source>
        <dbReference type="SAM" id="Phobius"/>
    </source>
</evidence>
<evidence type="ECO:0000313" key="2">
    <source>
        <dbReference type="EMBL" id="ANH38153.1"/>
    </source>
</evidence>
<dbReference type="OrthoDB" id="5244650at2"/>
<name>A0A1A9GKP4_9ACTN</name>